<dbReference type="AlphaFoldDB" id="A0A9X2F0F1"/>
<sequence>MEAQKKHRYFVELAYKGTNFHGWQIQPNAISVQEVLNKALSTVLREEIETVGCGRTDTGVHATNFFSHFDTVTEIRSQQSGVSNGESEIRNPQSIITHDRLVKAINALVGYEIAIKRFIKVVPEAHARFDATSRSYEYHVHFVKDPFKLEISYLLGSQPDVELMNKAASVIMQHTDFSCFSKSNTQTFTNNCKITRAEWVQVEGGLVFHITADRFLRNMVRAIVGTLLDVGKGNLSLNDVPKILESKNRSNAGESVPAAGLFLTTITYPYL</sequence>
<comment type="catalytic activity">
    <reaction evidence="4 7">
        <text>uridine(38/39/40) in tRNA = pseudouridine(38/39/40) in tRNA</text>
        <dbReference type="Rhea" id="RHEA:22376"/>
        <dbReference type="Rhea" id="RHEA-COMP:10085"/>
        <dbReference type="Rhea" id="RHEA-COMP:10087"/>
        <dbReference type="ChEBI" id="CHEBI:65314"/>
        <dbReference type="ChEBI" id="CHEBI:65315"/>
        <dbReference type="EC" id="5.4.99.12"/>
    </reaction>
</comment>
<protein>
    <recommendedName>
        <fullName evidence="4">tRNA pseudouridine synthase A</fullName>
        <ecNumber evidence="4">5.4.99.12</ecNumber>
    </recommendedName>
    <alternativeName>
        <fullName evidence="4">tRNA pseudouridine(38-40) synthase</fullName>
    </alternativeName>
    <alternativeName>
        <fullName evidence="4">tRNA pseudouridylate synthase I</fullName>
    </alternativeName>
    <alternativeName>
        <fullName evidence="4">tRNA-uridine isomerase I</fullName>
    </alternativeName>
</protein>
<dbReference type="InterPro" id="IPR020094">
    <property type="entry name" value="TruA/RsuA/RluB/E/F_N"/>
</dbReference>
<reference evidence="9" key="1">
    <citation type="submission" date="2022-06" db="EMBL/GenBank/DDBJ databases">
        <title>Solitalea sp. MAHUQ-68 isolated from rhizospheric soil.</title>
        <authorList>
            <person name="Huq M.A."/>
        </authorList>
    </citation>
    <scope>NUCLEOTIDE SEQUENCE</scope>
    <source>
        <strain evidence="9">MAHUQ-68</strain>
    </source>
</reference>
<keyword evidence="2 4" id="KW-0819">tRNA processing</keyword>
<evidence type="ECO:0000256" key="5">
    <source>
        <dbReference type="PIRSR" id="PIRSR001430-1"/>
    </source>
</evidence>
<organism evidence="9 10">
    <name type="scientific">Solitalea agri</name>
    <dbReference type="NCBI Taxonomy" id="2953739"/>
    <lineage>
        <taxon>Bacteria</taxon>
        <taxon>Pseudomonadati</taxon>
        <taxon>Bacteroidota</taxon>
        <taxon>Sphingobacteriia</taxon>
        <taxon>Sphingobacteriales</taxon>
        <taxon>Sphingobacteriaceae</taxon>
        <taxon>Solitalea</taxon>
    </lineage>
</organism>
<comment type="caution">
    <text evidence="4">Lacks conserved residue(s) required for the propagation of feature annotation.</text>
</comment>
<dbReference type="EMBL" id="JAMWYS010000009">
    <property type="protein sequence ID" value="MCO4291825.1"/>
    <property type="molecule type" value="Genomic_DNA"/>
</dbReference>
<evidence type="ECO:0000256" key="3">
    <source>
        <dbReference type="ARBA" id="ARBA00023235"/>
    </source>
</evidence>
<dbReference type="Pfam" id="PF01416">
    <property type="entry name" value="PseudoU_synth_1"/>
    <property type="match status" value="1"/>
</dbReference>
<dbReference type="InterPro" id="IPR020097">
    <property type="entry name" value="PsdUridine_synth_TruA_a/b_dom"/>
</dbReference>
<gene>
    <name evidence="4 9" type="primary">truA</name>
    <name evidence="9" type="ORF">NF867_02990</name>
</gene>
<evidence type="ECO:0000259" key="8">
    <source>
        <dbReference type="Pfam" id="PF01416"/>
    </source>
</evidence>
<dbReference type="Gene3D" id="3.30.70.580">
    <property type="entry name" value="Pseudouridine synthase I, catalytic domain, N-terminal subdomain"/>
    <property type="match status" value="1"/>
</dbReference>
<comment type="similarity">
    <text evidence="1 4 7">Belongs to the tRNA pseudouridine synthase TruA family.</text>
</comment>
<feature type="domain" description="Pseudouridine synthase I TruA alpha/beta" evidence="8">
    <location>
        <begin position="175"/>
        <end position="269"/>
    </location>
</feature>
<evidence type="ECO:0000313" key="10">
    <source>
        <dbReference type="Proteomes" id="UP001155182"/>
    </source>
</evidence>
<dbReference type="SUPFAM" id="SSF55120">
    <property type="entry name" value="Pseudouridine synthase"/>
    <property type="match status" value="1"/>
</dbReference>
<dbReference type="Proteomes" id="UP001155182">
    <property type="component" value="Unassembled WGS sequence"/>
</dbReference>
<dbReference type="InterPro" id="IPR001406">
    <property type="entry name" value="PsdUridine_synth_TruA"/>
</dbReference>
<proteinExistence type="inferred from homology"/>
<evidence type="ECO:0000256" key="7">
    <source>
        <dbReference type="RuleBase" id="RU003792"/>
    </source>
</evidence>
<dbReference type="PANTHER" id="PTHR11142">
    <property type="entry name" value="PSEUDOURIDYLATE SYNTHASE"/>
    <property type="match status" value="1"/>
</dbReference>
<dbReference type="RefSeq" id="WP_252586061.1">
    <property type="nucleotide sequence ID" value="NZ_JAMWYS010000009.1"/>
</dbReference>
<evidence type="ECO:0000256" key="4">
    <source>
        <dbReference type="HAMAP-Rule" id="MF_00171"/>
    </source>
</evidence>
<comment type="subunit">
    <text evidence="4">Homodimer.</text>
</comment>
<dbReference type="InterPro" id="IPR020103">
    <property type="entry name" value="PsdUridine_synth_cat_dom_sf"/>
</dbReference>
<accession>A0A9X2F0F1</accession>
<dbReference type="PANTHER" id="PTHR11142:SF0">
    <property type="entry name" value="TRNA PSEUDOURIDINE SYNTHASE-LIKE 1"/>
    <property type="match status" value="1"/>
</dbReference>
<dbReference type="EC" id="5.4.99.12" evidence="4"/>
<dbReference type="CDD" id="cd02570">
    <property type="entry name" value="PseudoU_synth_EcTruA"/>
    <property type="match status" value="1"/>
</dbReference>
<comment type="caution">
    <text evidence="9">The sequence shown here is derived from an EMBL/GenBank/DDBJ whole genome shotgun (WGS) entry which is preliminary data.</text>
</comment>
<evidence type="ECO:0000256" key="6">
    <source>
        <dbReference type="PIRSR" id="PIRSR001430-2"/>
    </source>
</evidence>
<dbReference type="Gene3D" id="3.30.70.660">
    <property type="entry name" value="Pseudouridine synthase I, catalytic domain, C-terminal subdomain"/>
    <property type="match status" value="1"/>
</dbReference>
<dbReference type="PIRSF" id="PIRSF001430">
    <property type="entry name" value="tRNA_psdUrid_synth"/>
    <property type="match status" value="1"/>
</dbReference>
<dbReference type="HAMAP" id="MF_00171">
    <property type="entry name" value="TruA"/>
    <property type="match status" value="1"/>
</dbReference>
<dbReference type="GO" id="GO:0003723">
    <property type="term" value="F:RNA binding"/>
    <property type="evidence" value="ECO:0007669"/>
    <property type="project" value="InterPro"/>
</dbReference>
<dbReference type="NCBIfam" id="TIGR00071">
    <property type="entry name" value="hisT_truA"/>
    <property type="match status" value="1"/>
</dbReference>
<keyword evidence="3 4" id="KW-0413">Isomerase</keyword>
<name>A0A9X2F0F1_9SPHI</name>
<feature type="active site" description="Nucleophile" evidence="4 5">
    <location>
        <position position="57"/>
    </location>
</feature>
<keyword evidence="10" id="KW-1185">Reference proteome</keyword>
<comment type="function">
    <text evidence="4">Formation of pseudouridine at positions 38, 39 and 40 in the anticodon stem and loop of transfer RNAs.</text>
</comment>
<dbReference type="GO" id="GO:0160147">
    <property type="term" value="F:tRNA pseudouridine(38-40) synthase activity"/>
    <property type="evidence" value="ECO:0007669"/>
    <property type="project" value="UniProtKB-EC"/>
</dbReference>
<evidence type="ECO:0000256" key="2">
    <source>
        <dbReference type="ARBA" id="ARBA00022694"/>
    </source>
</evidence>
<evidence type="ECO:0000313" key="9">
    <source>
        <dbReference type="EMBL" id="MCO4291825.1"/>
    </source>
</evidence>
<dbReference type="InterPro" id="IPR020095">
    <property type="entry name" value="PsdUridine_synth_TruA_C"/>
</dbReference>
<dbReference type="GO" id="GO:0031119">
    <property type="term" value="P:tRNA pseudouridine synthesis"/>
    <property type="evidence" value="ECO:0007669"/>
    <property type="project" value="UniProtKB-UniRule"/>
</dbReference>
<feature type="binding site" evidence="4 6">
    <location>
        <position position="136"/>
    </location>
    <ligand>
        <name>substrate</name>
    </ligand>
</feature>
<evidence type="ECO:0000256" key="1">
    <source>
        <dbReference type="ARBA" id="ARBA00009375"/>
    </source>
</evidence>